<feature type="domain" description="Rhamnogalacturonase A/B/Epimerase-like pectate lyase" evidence="1">
    <location>
        <begin position="147"/>
        <end position="200"/>
    </location>
</feature>
<dbReference type="GO" id="GO:0004650">
    <property type="term" value="F:polygalacturonase activity"/>
    <property type="evidence" value="ECO:0007669"/>
    <property type="project" value="InterPro"/>
</dbReference>
<dbReference type="STRING" id="2316362.A0A4Q2E0Q3"/>
<dbReference type="InterPro" id="IPR012334">
    <property type="entry name" value="Pectin_lyas_fold"/>
</dbReference>
<proteinExistence type="predicted"/>
<evidence type="ECO:0000313" key="3">
    <source>
        <dbReference type="Proteomes" id="UP000290288"/>
    </source>
</evidence>
<keyword evidence="3" id="KW-1185">Reference proteome</keyword>
<dbReference type="PANTHER" id="PTHR33928">
    <property type="entry name" value="POLYGALACTURONASE QRT3"/>
    <property type="match status" value="1"/>
</dbReference>
<dbReference type="Gene3D" id="2.160.20.10">
    <property type="entry name" value="Single-stranded right-handed beta-helix, Pectin lyase-like"/>
    <property type="match status" value="2"/>
</dbReference>
<dbReference type="InterPro" id="IPR011050">
    <property type="entry name" value="Pectin_lyase_fold/virulence"/>
</dbReference>
<dbReference type="OrthoDB" id="1046782at2759"/>
<comment type="caution">
    <text evidence="2">The sequence shown here is derived from an EMBL/GenBank/DDBJ whole genome shotgun (WGS) entry which is preliminary data.</text>
</comment>
<dbReference type="Proteomes" id="UP000290288">
    <property type="component" value="Unassembled WGS sequence"/>
</dbReference>
<sequence>MELGLDVPRNPDKQLQRFDLFTSSSTQGVGAVAIIDADVKDTPTFLRVAQSSESIPLAGSIAFENIHLTNVPVAVSTAAGQTLLYGGTKQIESWVHGNVYAGADPDGQFIKGSIHPTHKPASLLTPDGKMFGRMHPQYEDLRVSDIISVKACGAFGDGKTDDTVAIQKYASKKVIFFDAGTYVVRKTVTIPAGSRIVGEAWSVIAGEGPAFEDMRNPRVVVRVGSKGSQGVVEISDMLFTTIGPAGGAIVVEWNVKEPAGQQGGAGMWDTHIRLGGGWEPLSEKSKDTVTDLTMISRWD</sequence>
<gene>
    <name evidence="2" type="ORF">EST38_g987</name>
</gene>
<name>A0A4Q2E0Q3_9AGAR</name>
<dbReference type="InterPro" id="IPR024535">
    <property type="entry name" value="RHGA/B-epi-like_pectate_lyase"/>
</dbReference>
<evidence type="ECO:0000313" key="2">
    <source>
        <dbReference type="EMBL" id="RXW24895.1"/>
    </source>
</evidence>
<organism evidence="2 3">
    <name type="scientific">Candolleomyces aberdarensis</name>
    <dbReference type="NCBI Taxonomy" id="2316362"/>
    <lineage>
        <taxon>Eukaryota</taxon>
        <taxon>Fungi</taxon>
        <taxon>Dikarya</taxon>
        <taxon>Basidiomycota</taxon>
        <taxon>Agaricomycotina</taxon>
        <taxon>Agaricomycetes</taxon>
        <taxon>Agaricomycetidae</taxon>
        <taxon>Agaricales</taxon>
        <taxon>Agaricineae</taxon>
        <taxon>Psathyrellaceae</taxon>
        <taxon>Candolleomyces</taxon>
    </lineage>
</organism>
<protein>
    <recommendedName>
        <fullName evidence="1">Rhamnogalacturonase A/B/Epimerase-like pectate lyase domain-containing protein</fullName>
    </recommendedName>
</protein>
<dbReference type="SUPFAM" id="SSF51126">
    <property type="entry name" value="Pectin lyase-like"/>
    <property type="match status" value="1"/>
</dbReference>
<dbReference type="PANTHER" id="PTHR33928:SF2">
    <property type="entry name" value="PECTATE LYASE SUPERFAMILY PROTEIN DOMAIN-CONTAINING PROTEIN-RELATED"/>
    <property type="match status" value="1"/>
</dbReference>
<reference evidence="2 3" key="1">
    <citation type="submission" date="2019-01" db="EMBL/GenBank/DDBJ databases">
        <title>Draft genome sequence of Psathyrella aberdarensis IHI B618.</title>
        <authorList>
            <person name="Buettner E."/>
            <person name="Kellner H."/>
        </authorList>
    </citation>
    <scope>NUCLEOTIDE SEQUENCE [LARGE SCALE GENOMIC DNA]</scope>
    <source>
        <strain evidence="2 3">IHI B618</strain>
    </source>
</reference>
<accession>A0A4Q2E0Q3</accession>
<evidence type="ECO:0000259" key="1">
    <source>
        <dbReference type="Pfam" id="PF12708"/>
    </source>
</evidence>
<dbReference type="AlphaFoldDB" id="A0A4Q2E0Q3"/>
<dbReference type="EMBL" id="SDEE01000012">
    <property type="protein sequence ID" value="RXW24895.1"/>
    <property type="molecule type" value="Genomic_DNA"/>
</dbReference>
<dbReference type="InterPro" id="IPR039279">
    <property type="entry name" value="QRT3-like"/>
</dbReference>
<dbReference type="Pfam" id="PF12708">
    <property type="entry name" value="Pect-lyase_RHGA_epim"/>
    <property type="match status" value="1"/>
</dbReference>